<proteinExistence type="inferred from homology"/>
<keyword evidence="3" id="KW-0964">Secreted</keyword>
<name>A0A8D8G8S7_CULPI</name>
<dbReference type="AlphaFoldDB" id="A0A8D8G8S7"/>
<evidence type="ECO:0000256" key="3">
    <source>
        <dbReference type="ARBA" id="ARBA00022525"/>
    </source>
</evidence>
<dbReference type="SUPFAM" id="SSF47565">
    <property type="entry name" value="Insect pheromone/odorant-binding proteins"/>
    <property type="match status" value="1"/>
</dbReference>
<evidence type="ECO:0000256" key="2">
    <source>
        <dbReference type="ARBA" id="ARBA00008098"/>
    </source>
</evidence>
<dbReference type="GO" id="GO:0005576">
    <property type="term" value="C:extracellular region"/>
    <property type="evidence" value="ECO:0007669"/>
    <property type="project" value="UniProtKB-SubCell"/>
</dbReference>
<comment type="subcellular location">
    <subcellularLocation>
        <location evidence="1">Secreted</location>
    </subcellularLocation>
</comment>
<evidence type="ECO:0000313" key="4">
    <source>
        <dbReference type="EMBL" id="CAG6500712.1"/>
    </source>
</evidence>
<comment type="similarity">
    <text evidence="2">Belongs to the PBP/GOBP family.</text>
</comment>
<sequence length="182" mass="21245">MHQFTQSLRMSREMSTSAKKEITDKIYSADSTVKKRDETMFRFCESSNFKDGSAELCTLRKTGITTNTKHLDCLFRGLRYLDRNGKINPDEIKRDLHFINVKDKDAAVDKALKNCKVNEATKATDYNDCLWKDPSLKDIMMPVFDYREVRSESYRYFVENTEPYNVAKVKEKVKKYDKDAGC</sequence>
<protein>
    <submittedName>
        <fullName evidence="4">37 kDa salivary gland allergen Aed a 2</fullName>
    </submittedName>
</protein>
<evidence type="ECO:0000256" key="1">
    <source>
        <dbReference type="ARBA" id="ARBA00004613"/>
    </source>
</evidence>
<dbReference type="GO" id="GO:0005549">
    <property type="term" value="F:odorant binding"/>
    <property type="evidence" value="ECO:0007669"/>
    <property type="project" value="InterPro"/>
</dbReference>
<dbReference type="EMBL" id="HBUE01140951">
    <property type="protein sequence ID" value="CAG6500712.1"/>
    <property type="molecule type" value="Transcribed_RNA"/>
</dbReference>
<dbReference type="InterPro" id="IPR036728">
    <property type="entry name" value="PBP_GOBP_sf"/>
</dbReference>
<reference evidence="4" key="1">
    <citation type="submission" date="2021-05" db="EMBL/GenBank/DDBJ databases">
        <authorList>
            <person name="Alioto T."/>
            <person name="Alioto T."/>
            <person name="Gomez Garrido J."/>
        </authorList>
    </citation>
    <scope>NUCLEOTIDE SEQUENCE</scope>
</reference>
<dbReference type="Gene3D" id="1.10.238.20">
    <property type="entry name" value="Pheromone/general odorant binding protein domain"/>
    <property type="match status" value="1"/>
</dbReference>
<organism evidence="4">
    <name type="scientific">Culex pipiens</name>
    <name type="common">House mosquito</name>
    <dbReference type="NCBI Taxonomy" id="7175"/>
    <lineage>
        <taxon>Eukaryota</taxon>
        <taxon>Metazoa</taxon>
        <taxon>Ecdysozoa</taxon>
        <taxon>Arthropoda</taxon>
        <taxon>Hexapoda</taxon>
        <taxon>Insecta</taxon>
        <taxon>Pterygota</taxon>
        <taxon>Neoptera</taxon>
        <taxon>Endopterygota</taxon>
        <taxon>Diptera</taxon>
        <taxon>Nematocera</taxon>
        <taxon>Culicoidea</taxon>
        <taxon>Culicidae</taxon>
        <taxon>Culicinae</taxon>
        <taxon>Culicini</taxon>
        <taxon>Culex</taxon>
        <taxon>Culex</taxon>
    </lineage>
</organism>
<accession>A0A8D8G8S7</accession>